<reference evidence="2 3" key="1">
    <citation type="submission" date="2015-11" db="EMBL/GenBank/DDBJ databases">
        <title>Genomic analysis of 38 Legionella species identifies large and diverse effector repertoires.</title>
        <authorList>
            <person name="Burstein D."/>
            <person name="Amaro F."/>
            <person name="Zusman T."/>
            <person name="Lifshitz Z."/>
            <person name="Cohen O."/>
            <person name="Gilbert J.A."/>
            <person name="Pupko T."/>
            <person name="Shuman H.A."/>
            <person name="Segal G."/>
        </authorList>
    </citation>
    <scope>NUCLEOTIDE SEQUENCE [LARGE SCALE GENOMIC DNA]</scope>
    <source>
        <strain evidence="2 3">ATCC 700990</strain>
    </source>
</reference>
<dbReference type="EMBL" id="LNXY01000020">
    <property type="protein sequence ID" value="KTC87809.1"/>
    <property type="molecule type" value="Genomic_DNA"/>
</dbReference>
<gene>
    <name evidence="2" type="ORF">Ldro_1428</name>
</gene>
<protein>
    <recommendedName>
        <fullName evidence="4">Tfp pilus assembly protein PilW</fullName>
    </recommendedName>
</protein>
<dbReference type="STRING" id="1212489.Ldro_1428"/>
<dbReference type="AlphaFoldDB" id="A0A0W0SWW6"/>
<evidence type="ECO:0008006" key="4">
    <source>
        <dbReference type="Google" id="ProtNLM"/>
    </source>
</evidence>
<name>A0A0W0SWW6_9GAMM</name>
<evidence type="ECO:0000313" key="2">
    <source>
        <dbReference type="EMBL" id="KTC87809.1"/>
    </source>
</evidence>
<evidence type="ECO:0000313" key="3">
    <source>
        <dbReference type="Proteomes" id="UP000054736"/>
    </source>
</evidence>
<keyword evidence="1" id="KW-1133">Transmembrane helix</keyword>
<proteinExistence type="predicted"/>
<keyword evidence="1" id="KW-0472">Membrane</keyword>
<keyword evidence="1" id="KW-0812">Transmembrane</keyword>
<dbReference type="OrthoDB" id="5652980at2"/>
<accession>A0A0W0SWW6</accession>
<dbReference type="PATRIC" id="fig|1212489.4.peg.1510"/>
<dbReference type="Proteomes" id="UP000054736">
    <property type="component" value="Unassembled WGS sequence"/>
</dbReference>
<organism evidence="2 3">
    <name type="scientific">Legionella drozanskii LLAP-1</name>
    <dbReference type="NCBI Taxonomy" id="1212489"/>
    <lineage>
        <taxon>Bacteria</taxon>
        <taxon>Pseudomonadati</taxon>
        <taxon>Pseudomonadota</taxon>
        <taxon>Gammaproteobacteria</taxon>
        <taxon>Legionellales</taxon>
        <taxon>Legionellaceae</taxon>
        <taxon>Legionella</taxon>
    </lineage>
</organism>
<dbReference type="RefSeq" id="WP_058495724.1">
    <property type="nucleotide sequence ID" value="NZ_CAAAIU010000002.1"/>
</dbReference>
<keyword evidence="3" id="KW-1185">Reference proteome</keyword>
<evidence type="ECO:0000256" key="1">
    <source>
        <dbReference type="SAM" id="Phobius"/>
    </source>
</evidence>
<comment type="caution">
    <text evidence="2">The sequence shown here is derived from an EMBL/GenBank/DDBJ whole genome shotgun (WGS) entry which is preliminary data.</text>
</comment>
<sequence length="246" mass="27928">MQKQKGVGLVELMISGLLASLLIAVVAQQYLISKQQYSHLHGLLEQDLELQLINDLLRNSVRKAGFTPCLGLSSLKSFDQRNGRTNLAAIESRVSKPNSLQLNRMSEYFTQAKLVGQNQLLLHSDLQLEPQQVLLIADCYHAEVQQVLSAKKINKGTILTLLHNRLFDYVEPIYLGEWIEEAFFVQKNQQGVSALFYHQKQNEELSTLIKNMSVEVKNYQAKTFVGVIWELEKSKTVELETEVRAG</sequence>
<feature type="transmembrane region" description="Helical" evidence="1">
    <location>
        <begin position="12"/>
        <end position="31"/>
    </location>
</feature>